<proteinExistence type="predicted"/>
<dbReference type="GO" id="GO:0051604">
    <property type="term" value="P:protein maturation"/>
    <property type="evidence" value="ECO:0007669"/>
    <property type="project" value="TreeGrafter"/>
</dbReference>
<name>A0A6V8NJW4_9ACTN</name>
<dbReference type="Pfam" id="PF01924">
    <property type="entry name" value="HypD"/>
    <property type="match status" value="1"/>
</dbReference>
<protein>
    <submittedName>
        <fullName evidence="1">Hydrogenase expression/formation protein HypD</fullName>
    </submittedName>
</protein>
<dbReference type="GO" id="GO:0051539">
    <property type="term" value="F:4 iron, 4 sulfur cluster binding"/>
    <property type="evidence" value="ECO:0007669"/>
    <property type="project" value="TreeGrafter"/>
</dbReference>
<evidence type="ECO:0000313" key="2">
    <source>
        <dbReference type="Proteomes" id="UP000574717"/>
    </source>
</evidence>
<dbReference type="InterPro" id="IPR042243">
    <property type="entry name" value="HypD_1"/>
</dbReference>
<comment type="caution">
    <text evidence="1">The sequence shown here is derived from an EMBL/GenBank/DDBJ whole genome shotgun (WGS) entry which is preliminary data.</text>
</comment>
<dbReference type="Proteomes" id="UP000574717">
    <property type="component" value="Unassembled WGS sequence"/>
</dbReference>
<dbReference type="AlphaFoldDB" id="A0A6V8NJW4"/>
<gene>
    <name evidence="1" type="ORF">HKBW3S03_02008</name>
</gene>
<dbReference type="InterPro" id="IPR002780">
    <property type="entry name" value="Hyd_form_HypD"/>
</dbReference>
<dbReference type="Gene3D" id="3.40.50.11740">
    <property type="entry name" value="HypD, alpha/beta domain 2"/>
    <property type="match status" value="1"/>
</dbReference>
<accession>A0A6V8NJW4</accession>
<evidence type="ECO:0000313" key="1">
    <source>
        <dbReference type="EMBL" id="GFP20505.1"/>
    </source>
</evidence>
<sequence>MMADWLLARGWWRRGGEKKYVYRYAFVTTFGDLLRVPGSKTSLEQELAEGADVRIVYSPLDALTIAADNRHRPVVFLGVGFETTAPAMALAVKQARERGLE</sequence>
<dbReference type="PANTHER" id="PTHR30149">
    <property type="entry name" value="HYDROGENASE PROTEIN ASSEMBLY PROTEIN HYPD"/>
    <property type="match status" value="1"/>
</dbReference>
<organism evidence="1 2">
    <name type="scientific">Candidatus Hakubella thermalkaliphila</name>
    <dbReference type="NCBI Taxonomy" id="2754717"/>
    <lineage>
        <taxon>Bacteria</taxon>
        <taxon>Bacillati</taxon>
        <taxon>Actinomycetota</taxon>
        <taxon>Actinomycetota incertae sedis</taxon>
        <taxon>Candidatus Hakubellales</taxon>
        <taxon>Candidatus Hakubellaceae</taxon>
        <taxon>Candidatus Hakubella</taxon>
    </lineage>
</organism>
<dbReference type="GO" id="GO:0070025">
    <property type="term" value="F:carbon monoxide binding"/>
    <property type="evidence" value="ECO:0007669"/>
    <property type="project" value="TreeGrafter"/>
</dbReference>
<dbReference type="EMBL" id="BLRU01000477">
    <property type="protein sequence ID" value="GFP20505.1"/>
    <property type="molecule type" value="Genomic_DNA"/>
</dbReference>
<feature type="non-terminal residue" evidence="1">
    <location>
        <position position="101"/>
    </location>
</feature>
<reference evidence="1 2" key="1">
    <citation type="journal article" date="2020" name="Front. Microbiol.">
        <title>Single-cell genomics of novel Actinobacteria with the Wood-Ljungdahl pathway discovered in a serpentinizing system.</title>
        <authorList>
            <person name="Merino N."/>
            <person name="Kawai M."/>
            <person name="Boyd E.S."/>
            <person name="Colman D.R."/>
            <person name="McGlynn S.E."/>
            <person name="Nealson K.H."/>
            <person name="Kurokawa K."/>
            <person name="Hongoh Y."/>
        </authorList>
    </citation>
    <scope>NUCLEOTIDE SEQUENCE [LARGE SCALE GENOMIC DNA]</scope>
    <source>
        <strain evidence="1 2">S03</strain>
    </source>
</reference>
<dbReference type="GO" id="GO:0005506">
    <property type="term" value="F:iron ion binding"/>
    <property type="evidence" value="ECO:0007669"/>
    <property type="project" value="TreeGrafter"/>
</dbReference>
<dbReference type="PANTHER" id="PTHR30149:SF0">
    <property type="entry name" value="HYDROGENASE MATURATION FACTOR HYPD"/>
    <property type="match status" value="1"/>
</dbReference>